<dbReference type="Pfam" id="PF03909">
    <property type="entry name" value="BSD"/>
    <property type="match status" value="1"/>
</dbReference>
<dbReference type="EMBL" id="JAIWQS010000004">
    <property type="protein sequence ID" value="KAJ8767804.1"/>
    <property type="molecule type" value="Genomic_DNA"/>
</dbReference>
<dbReference type="AlphaFoldDB" id="A0AAV8TPH1"/>
<feature type="compositionally biased region" description="Polar residues" evidence="1">
    <location>
        <begin position="7"/>
        <end position="18"/>
    </location>
</feature>
<evidence type="ECO:0000259" key="2">
    <source>
        <dbReference type="PROSITE" id="PS50858"/>
    </source>
</evidence>
<feature type="region of interest" description="Disordered" evidence="1">
    <location>
        <begin position="124"/>
        <end position="145"/>
    </location>
</feature>
<feature type="compositionally biased region" description="Acidic residues" evidence="1">
    <location>
        <begin position="335"/>
        <end position="348"/>
    </location>
</feature>
<dbReference type="SUPFAM" id="SSF140383">
    <property type="entry name" value="BSD domain-like"/>
    <property type="match status" value="1"/>
</dbReference>
<comment type="caution">
    <text evidence="3">The sequence shown here is derived from an EMBL/GenBank/DDBJ whole genome shotgun (WGS) entry which is preliminary data.</text>
</comment>
<organism evidence="3 4">
    <name type="scientific">Erythroxylum novogranatense</name>
    <dbReference type="NCBI Taxonomy" id="1862640"/>
    <lineage>
        <taxon>Eukaryota</taxon>
        <taxon>Viridiplantae</taxon>
        <taxon>Streptophyta</taxon>
        <taxon>Embryophyta</taxon>
        <taxon>Tracheophyta</taxon>
        <taxon>Spermatophyta</taxon>
        <taxon>Magnoliopsida</taxon>
        <taxon>eudicotyledons</taxon>
        <taxon>Gunneridae</taxon>
        <taxon>Pentapetalae</taxon>
        <taxon>rosids</taxon>
        <taxon>fabids</taxon>
        <taxon>Malpighiales</taxon>
        <taxon>Erythroxylaceae</taxon>
        <taxon>Erythroxylum</taxon>
    </lineage>
</organism>
<evidence type="ECO:0000313" key="4">
    <source>
        <dbReference type="Proteomes" id="UP001159364"/>
    </source>
</evidence>
<dbReference type="PANTHER" id="PTHR31923">
    <property type="entry name" value="BSD DOMAIN-CONTAINING PROTEIN"/>
    <property type="match status" value="1"/>
</dbReference>
<feature type="region of interest" description="Disordered" evidence="1">
    <location>
        <begin position="274"/>
        <end position="414"/>
    </location>
</feature>
<keyword evidence="4" id="KW-1185">Reference proteome</keyword>
<evidence type="ECO:0000256" key="1">
    <source>
        <dbReference type="SAM" id="MobiDB-lite"/>
    </source>
</evidence>
<feature type="compositionally biased region" description="Basic and acidic residues" evidence="1">
    <location>
        <begin position="274"/>
        <end position="286"/>
    </location>
</feature>
<dbReference type="SMART" id="SM00751">
    <property type="entry name" value="BSD"/>
    <property type="match status" value="1"/>
</dbReference>
<dbReference type="Proteomes" id="UP001159364">
    <property type="component" value="Linkage Group LG04"/>
</dbReference>
<dbReference type="InterPro" id="IPR005607">
    <property type="entry name" value="BSD_dom"/>
</dbReference>
<feature type="compositionally biased region" description="Acidic residues" evidence="1">
    <location>
        <begin position="129"/>
        <end position="145"/>
    </location>
</feature>
<reference evidence="3 4" key="1">
    <citation type="submission" date="2021-09" db="EMBL/GenBank/DDBJ databases">
        <title>Genomic insights and catalytic innovation underlie evolution of tropane alkaloids biosynthesis.</title>
        <authorList>
            <person name="Wang Y.-J."/>
            <person name="Tian T."/>
            <person name="Huang J.-P."/>
            <person name="Huang S.-X."/>
        </authorList>
    </citation>
    <scope>NUCLEOTIDE SEQUENCE [LARGE SCALE GENOMIC DNA]</scope>
    <source>
        <strain evidence="3">KIB-2018</strain>
        <tissue evidence="3">Leaf</tissue>
    </source>
</reference>
<evidence type="ECO:0000313" key="3">
    <source>
        <dbReference type="EMBL" id="KAJ8767804.1"/>
    </source>
</evidence>
<name>A0AAV8TPH1_9ROSI</name>
<feature type="compositionally biased region" description="Acidic residues" evidence="1">
    <location>
        <begin position="304"/>
        <end position="320"/>
    </location>
</feature>
<accession>A0AAV8TPH1</accession>
<dbReference type="PROSITE" id="PS50858">
    <property type="entry name" value="BSD"/>
    <property type="match status" value="1"/>
</dbReference>
<dbReference type="InterPro" id="IPR035925">
    <property type="entry name" value="BSD_dom_sf"/>
</dbReference>
<gene>
    <name evidence="3" type="ORF">K2173_020744</name>
</gene>
<sequence length="414" mass="46373">MSWIFRSLQSSVPDSSMSLPERNSGGGGSDEGEEEQSPDGVKEDLSVIGETIGRQLRGVANFFAPPPSPTSPSAVDEESTSMPSQTLIGIRNDLAELKGSFKSGLSLFSVGEVSKFTSVFLSSDQSNEVIEEEEEDSSEGEVDGDEEYVPGITEDVVDFVKEISRKPEYWTDFPLVLENDFRMADAQKEHASTIEQLVPSFRALRDKLSSCMEDEKFWMVYFILLLPRLNEYDYEILSTPQIVETRNVLLQKLQTKRNEKVNIAENSSTINTSKEIDKTSVMERENSSPNKEVTEIVSATEGLEIGDEDNMEQWLEESDIDTGTSTDKQKKLEHEDDVSFSDLEDDENDRSTRLSNSRPVSGTWAPSSAGSSDWDQLNENSETKDGKHKARQSTSRDKDSDVESNEWLKVDDFD</sequence>
<proteinExistence type="predicted"/>
<dbReference type="PANTHER" id="PTHR31923:SF9">
    <property type="entry name" value="BSD DOMAIN-CONTAINING PROTEIN"/>
    <property type="match status" value="1"/>
</dbReference>
<feature type="compositionally biased region" description="Basic and acidic residues" evidence="1">
    <location>
        <begin position="394"/>
        <end position="414"/>
    </location>
</feature>
<feature type="domain" description="BSD" evidence="2">
    <location>
        <begin position="178"/>
        <end position="229"/>
    </location>
</feature>
<protein>
    <recommendedName>
        <fullName evidence="2">BSD domain-containing protein</fullName>
    </recommendedName>
</protein>
<feature type="region of interest" description="Disordered" evidence="1">
    <location>
        <begin position="1"/>
        <end position="82"/>
    </location>
</feature>
<feature type="compositionally biased region" description="Polar residues" evidence="1">
    <location>
        <begin position="353"/>
        <end position="380"/>
    </location>
</feature>